<gene>
    <name evidence="1" type="ORF">PSYPI_47958</name>
</gene>
<evidence type="ECO:0000313" key="1">
    <source>
        <dbReference type="EMBL" id="EGH49724.1"/>
    </source>
</evidence>
<dbReference type="AlphaFoldDB" id="F3GRM1"/>
<name>F3GRM1_PSESJ</name>
<dbReference type="EMBL" id="AEAI01004637">
    <property type="protein sequence ID" value="EGH49724.1"/>
    <property type="molecule type" value="Genomic_DNA"/>
</dbReference>
<comment type="caution">
    <text evidence="1">The sequence shown here is derived from an EMBL/GenBank/DDBJ whole genome shotgun (WGS) entry which is preliminary data.</text>
</comment>
<dbReference type="Proteomes" id="UP000004986">
    <property type="component" value="Unassembled WGS sequence"/>
</dbReference>
<feature type="non-terminal residue" evidence="1">
    <location>
        <position position="39"/>
    </location>
</feature>
<evidence type="ECO:0000313" key="2">
    <source>
        <dbReference type="Proteomes" id="UP000004986"/>
    </source>
</evidence>
<dbReference type="HOGENOM" id="CLU_3321915_0_0_6"/>
<organism evidence="1 2">
    <name type="scientific">Pseudomonas syringae pv. pisi str. 1704B</name>
    <dbReference type="NCBI Taxonomy" id="629263"/>
    <lineage>
        <taxon>Bacteria</taxon>
        <taxon>Pseudomonadati</taxon>
        <taxon>Pseudomonadota</taxon>
        <taxon>Gammaproteobacteria</taxon>
        <taxon>Pseudomonadales</taxon>
        <taxon>Pseudomonadaceae</taxon>
        <taxon>Pseudomonas</taxon>
        <taxon>Pseudomonas syringae</taxon>
    </lineage>
</organism>
<sequence>AEQRGVQPGSGIGLLMQAAVFQHQLAFLNGLRPMLIPLP</sequence>
<reference evidence="1 2" key="1">
    <citation type="journal article" date="2011" name="PLoS Pathog.">
        <title>Dynamic evolution of pathogenicity revealed by sequencing and comparative genomics of 19 Pseudomonas syringae isolates.</title>
        <authorList>
            <person name="Baltrus D.A."/>
            <person name="Nishimura M.T."/>
            <person name="Romanchuk A."/>
            <person name="Chang J.H."/>
            <person name="Mukhtar M.S."/>
            <person name="Cherkis K."/>
            <person name="Roach J."/>
            <person name="Grant S.R."/>
            <person name="Jones C.D."/>
            <person name="Dangl J.L."/>
        </authorList>
    </citation>
    <scope>NUCLEOTIDE SEQUENCE [LARGE SCALE GENOMIC DNA]</scope>
    <source>
        <strain evidence="1 2">1704B</strain>
    </source>
</reference>
<accession>F3GRM1</accession>
<feature type="non-terminal residue" evidence="1">
    <location>
        <position position="1"/>
    </location>
</feature>
<proteinExistence type="predicted"/>
<protein>
    <submittedName>
        <fullName evidence="1">Uncharacterized protein</fullName>
    </submittedName>
</protein>
<keyword evidence="2" id="KW-1185">Reference proteome</keyword>